<dbReference type="AlphaFoldDB" id="A0A7K1KJU4"/>
<dbReference type="InterPro" id="IPR000515">
    <property type="entry name" value="MetI-like"/>
</dbReference>
<dbReference type="CDD" id="cd06261">
    <property type="entry name" value="TM_PBP2"/>
    <property type="match status" value="1"/>
</dbReference>
<keyword evidence="3" id="KW-1003">Cell membrane</keyword>
<feature type="transmembrane region" description="Helical" evidence="7">
    <location>
        <begin position="100"/>
        <end position="122"/>
    </location>
</feature>
<dbReference type="GO" id="GO:0055085">
    <property type="term" value="P:transmembrane transport"/>
    <property type="evidence" value="ECO:0007669"/>
    <property type="project" value="InterPro"/>
</dbReference>
<evidence type="ECO:0000256" key="4">
    <source>
        <dbReference type="ARBA" id="ARBA00022692"/>
    </source>
</evidence>
<feature type="transmembrane region" description="Helical" evidence="7">
    <location>
        <begin position="67"/>
        <end position="88"/>
    </location>
</feature>
<dbReference type="EMBL" id="WODC01000001">
    <property type="protein sequence ID" value="MUM76344.1"/>
    <property type="molecule type" value="Genomic_DNA"/>
</dbReference>
<dbReference type="RefSeq" id="WP_367613916.1">
    <property type="nucleotide sequence ID" value="NZ_WODC01000001.1"/>
</dbReference>
<keyword evidence="10" id="KW-1185">Reference proteome</keyword>
<evidence type="ECO:0000256" key="2">
    <source>
        <dbReference type="ARBA" id="ARBA00022448"/>
    </source>
</evidence>
<dbReference type="InterPro" id="IPR035906">
    <property type="entry name" value="MetI-like_sf"/>
</dbReference>
<keyword evidence="2 7" id="KW-0813">Transport</keyword>
<organism evidence="9 10">
    <name type="scientific">Pseudodesulfovibrio alkaliphilus</name>
    <dbReference type="NCBI Taxonomy" id="2661613"/>
    <lineage>
        <taxon>Bacteria</taxon>
        <taxon>Pseudomonadati</taxon>
        <taxon>Thermodesulfobacteriota</taxon>
        <taxon>Desulfovibrionia</taxon>
        <taxon>Desulfovibrionales</taxon>
        <taxon>Desulfovibrionaceae</taxon>
    </lineage>
</organism>
<evidence type="ECO:0000256" key="6">
    <source>
        <dbReference type="ARBA" id="ARBA00023136"/>
    </source>
</evidence>
<protein>
    <submittedName>
        <fullName evidence="9">ABC transporter permease subunit</fullName>
    </submittedName>
</protein>
<keyword evidence="4 7" id="KW-0812">Transmembrane</keyword>
<dbReference type="GO" id="GO:0005886">
    <property type="term" value="C:plasma membrane"/>
    <property type="evidence" value="ECO:0007669"/>
    <property type="project" value="UniProtKB-SubCell"/>
</dbReference>
<comment type="subcellular location">
    <subcellularLocation>
        <location evidence="1 7">Cell membrane</location>
        <topology evidence="1 7">Multi-pass membrane protein</topology>
    </subcellularLocation>
</comment>
<evidence type="ECO:0000259" key="8">
    <source>
        <dbReference type="PROSITE" id="PS50928"/>
    </source>
</evidence>
<evidence type="ECO:0000313" key="9">
    <source>
        <dbReference type="EMBL" id="MUM76344.1"/>
    </source>
</evidence>
<dbReference type="Gene3D" id="1.10.3720.10">
    <property type="entry name" value="MetI-like"/>
    <property type="match status" value="1"/>
</dbReference>
<feature type="domain" description="ABC transmembrane type-1" evidence="8">
    <location>
        <begin position="63"/>
        <end position="276"/>
    </location>
</feature>
<feature type="transmembrane region" description="Helical" evidence="7">
    <location>
        <begin position="150"/>
        <end position="172"/>
    </location>
</feature>
<dbReference type="PROSITE" id="PS50928">
    <property type="entry name" value="ABC_TM1"/>
    <property type="match status" value="1"/>
</dbReference>
<dbReference type="Pfam" id="PF00528">
    <property type="entry name" value="BPD_transp_1"/>
    <property type="match status" value="1"/>
</dbReference>
<proteinExistence type="inferred from homology"/>
<accession>A0A7K1KJU4</accession>
<feature type="transmembrane region" description="Helical" evidence="7">
    <location>
        <begin position="258"/>
        <end position="275"/>
    </location>
</feature>
<gene>
    <name evidence="9" type="ORF">GKC30_01705</name>
</gene>
<dbReference type="Proteomes" id="UP000461162">
    <property type="component" value="Unassembled WGS sequence"/>
</dbReference>
<comment type="similarity">
    <text evidence="7">Belongs to the binding-protein-dependent transport system permease family.</text>
</comment>
<evidence type="ECO:0000256" key="1">
    <source>
        <dbReference type="ARBA" id="ARBA00004651"/>
    </source>
</evidence>
<sequence>MLKRLHILLLAPSAALLFLFTYKPFFQAVIESMYDSRATSSGQFVGLANFVRLFDDPAFMAAVINNIIYVVFTVIPSLIIGLFFALLLKENSRANRWLRSIFFFPTLVPLVAAAALWSFIFLPGVGLLDHYLSVFIRSSHHNFLGQENTALTVLIIISIWKYSGYYMLFFLAGLQSIPDDALEAAHIEGASPWQGFYHVTLPLLRPTLTFVGTIALVYSFTQIDHIPAMTNGGPGHSTTVLLYYIQTITMESQDLGKAYAATLCTVVGLFFLTWLNNALLDSGVDYER</sequence>
<reference evidence="9 10" key="1">
    <citation type="submission" date="2019-11" db="EMBL/GenBank/DDBJ databases">
        <title>Pseudodesulfovibrio alkaliphilus, sp. nov., an alkaliphilic sulfate-reducing bacteria from mud volcano of Taman peninsula, Russia.</title>
        <authorList>
            <person name="Frolova A."/>
            <person name="Merkel A.Y."/>
            <person name="Slobodkin A.I."/>
        </authorList>
    </citation>
    <scope>NUCLEOTIDE SEQUENCE [LARGE SCALE GENOMIC DNA]</scope>
    <source>
        <strain evidence="9 10">F-1</strain>
    </source>
</reference>
<evidence type="ECO:0000313" key="10">
    <source>
        <dbReference type="Proteomes" id="UP000461162"/>
    </source>
</evidence>
<evidence type="ECO:0000256" key="3">
    <source>
        <dbReference type="ARBA" id="ARBA00022475"/>
    </source>
</evidence>
<evidence type="ECO:0000256" key="5">
    <source>
        <dbReference type="ARBA" id="ARBA00022989"/>
    </source>
</evidence>
<evidence type="ECO:0000256" key="7">
    <source>
        <dbReference type="RuleBase" id="RU363032"/>
    </source>
</evidence>
<keyword evidence="6 7" id="KW-0472">Membrane</keyword>
<name>A0A7K1KJU4_9BACT</name>
<dbReference type="SUPFAM" id="SSF161098">
    <property type="entry name" value="MetI-like"/>
    <property type="match status" value="1"/>
</dbReference>
<dbReference type="PANTHER" id="PTHR43227">
    <property type="entry name" value="BLL4140 PROTEIN"/>
    <property type="match status" value="1"/>
</dbReference>
<comment type="caution">
    <text evidence="9">The sequence shown here is derived from an EMBL/GenBank/DDBJ whole genome shotgun (WGS) entry which is preliminary data.</text>
</comment>
<dbReference type="PANTHER" id="PTHR43227:SF11">
    <property type="entry name" value="BLL4140 PROTEIN"/>
    <property type="match status" value="1"/>
</dbReference>
<keyword evidence="5 7" id="KW-1133">Transmembrane helix</keyword>
<dbReference type="InterPro" id="IPR050809">
    <property type="entry name" value="UgpAE/MalFG_permease"/>
</dbReference>